<feature type="compositionally biased region" description="Polar residues" evidence="1">
    <location>
        <begin position="1"/>
        <end position="40"/>
    </location>
</feature>
<accession>A0A077ZWN1</accession>
<dbReference type="AlphaFoldDB" id="A0A077ZWN1"/>
<evidence type="ECO:0000256" key="1">
    <source>
        <dbReference type="SAM" id="MobiDB-lite"/>
    </source>
</evidence>
<evidence type="ECO:0000313" key="2">
    <source>
        <dbReference type="EMBL" id="CDW74305.1"/>
    </source>
</evidence>
<evidence type="ECO:0000313" key="3">
    <source>
        <dbReference type="Proteomes" id="UP000039865"/>
    </source>
</evidence>
<proteinExistence type="predicted"/>
<keyword evidence="3" id="KW-1185">Reference proteome</keyword>
<dbReference type="CDD" id="cd20251">
    <property type="entry name" value="Complex1_LYR_SF"/>
    <property type="match status" value="1"/>
</dbReference>
<feature type="region of interest" description="Disordered" evidence="1">
    <location>
        <begin position="129"/>
        <end position="155"/>
    </location>
</feature>
<protein>
    <submittedName>
        <fullName evidence="2">Uncharacterized protein</fullName>
    </submittedName>
</protein>
<feature type="compositionally biased region" description="Basic and acidic residues" evidence="1">
    <location>
        <begin position="358"/>
        <end position="370"/>
    </location>
</feature>
<feature type="region of interest" description="Disordered" evidence="1">
    <location>
        <begin position="1"/>
        <end position="61"/>
    </location>
</feature>
<dbReference type="Proteomes" id="UP000039865">
    <property type="component" value="Unassembled WGS sequence"/>
</dbReference>
<organism evidence="2 3">
    <name type="scientific">Stylonychia lemnae</name>
    <name type="common">Ciliate</name>
    <dbReference type="NCBI Taxonomy" id="5949"/>
    <lineage>
        <taxon>Eukaryota</taxon>
        <taxon>Sar</taxon>
        <taxon>Alveolata</taxon>
        <taxon>Ciliophora</taxon>
        <taxon>Intramacronucleata</taxon>
        <taxon>Spirotrichea</taxon>
        <taxon>Stichotrichia</taxon>
        <taxon>Sporadotrichida</taxon>
        <taxon>Oxytrichidae</taxon>
        <taxon>Stylonychinae</taxon>
        <taxon>Stylonychia</taxon>
    </lineage>
</organism>
<gene>
    <name evidence="2" type="primary">Contig9818.g10501</name>
    <name evidence="2" type="ORF">STYLEM_3299</name>
</gene>
<reference evidence="2 3" key="1">
    <citation type="submission" date="2014-06" db="EMBL/GenBank/DDBJ databases">
        <authorList>
            <person name="Swart Estienne"/>
        </authorList>
    </citation>
    <scope>NUCLEOTIDE SEQUENCE [LARGE SCALE GENOMIC DNA]</scope>
    <source>
        <strain evidence="2 3">130c</strain>
    </source>
</reference>
<feature type="compositionally biased region" description="Low complexity" evidence="1">
    <location>
        <begin position="320"/>
        <end position="332"/>
    </location>
</feature>
<sequence>MEYYSDANNYDFSPQSKSNTNQTQFDNDFSGWDRTQQNFYKDNAEDGNISSKKQLKNEKDKQATFAKPVVEVIKRSEQAPIVAKAEVKQTPRRNRFEEDTVYHYSFKKFVPIFFERKKSKYITIKDEKAKQAEKSIQANDNDDQENEDINPKNEDLETIVNEQENDYDYDNNFESQKYLQSTNVKFRVISPDREQTVNTVSDYISQERYLNFNTERSIENGMINIKSFDKDTLKVNPYKNSKRRRIQLPMASNEKSYKYLQKSVDQNQFNNSTYYSNINKFINPSMGGSNIQNTTTLSGNSNNYSNNPNIVNTTLNSLNYQNSSNQSQTQSTILESLPKTKFRKYERHSLTKKNSTTGRDELKKQLDESRLQQQSSDIYDKLLNKLRKTERTSMVIDSQIQAPSISNTNQLLTLNLVNTQYAKIKRPSYKTNSIKSEQSQTSSYTQVAQSVQFPQIKDSNRLLSHKNNVYLKAQSTNKQKEVHDQCWLSGLGWKEQLNIHMRVNNFEKLTARQLYRGILKNVRHYPSRNREMMREAILEDAKEWRQINDELEKKKAIKKMRMLYAHFLLYQQKMEELTSDSDAIDKHVGFTDLNRKKDEDFVYF</sequence>
<feature type="region of interest" description="Disordered" evidence="1">
    <location>
        <begin position="320"/>
        <end position="373"/>
    </location>
</feature>
<name>A0A077ZWN1_STYLE</name>
<dbReference type="EMBL" id="CCKQ01003201">
    <property type="protein sequence ID" value="CDW74305.1"/>
    <property type="molecule type" value="Genomic_DNA"/>
</dbReference>
<dbReference type="InParanoid" id="A0A077ZWN1"/>